<accession>A0AAN4ZN43</accession>
<proteinExistence type="predicted"/>
<sequence>MVAPTGSPPNAAMEGLATATKVRPTQSYYVPRPVQESKEKDKPSPKEQKKSPMAQLYTPPHSRPQTQPPSPKLRPLMDIQIERTSLFADPPTSSSKSATSSSSSARTSPDVARKSPELENRKKNSRKSSGEKREDLFPKIISVPSSSSTPSSKSASPPRKGFSNMVLPPPLQHAPKDGCICEREKTHVACKRCGYECTGRLALVCPLHPMQMNLMDLTACPNPICHSVQLYEVAR</sequence>
<feature type="compositionally biased region" description="Basic and acidic residues" evidence="1">
    <location>
        <begin position="35"/>
        <end position="50"/>
    </location>
</feature>
<evidence type="ECO:0000256" key="1">
    <source>
        <dbReference type="SAM" id="MobiDB-lite"/>
    </source>
</evidence>
<protein>
    <submittedName>
        <fullName evidence="2">Uncharacterized protein</fullName>
    </submittedName>
</protein>
<keyword evidence="3" id="KW-1185">Reference proteome</keyword>
<feature type="compositionally biased region" description="Low complexity" evidence="1">
    <location>
        <begin position="88"/>
        <end position="109"/>
    </location>
</feature>
<dbReference type="Proteomes" id="UP001328107">
    <property type="component" value="Unassembled WGS sequence"/>
</dbReference>
<name>A0AAN4ZN43_9BILA</name>
<feature type="compositionally biased region" description="Low complexity" evidence="1">
    <location>
        <begin position="142"/>
        <end position="158"/>
    </location>
</feature>
<gene>
    <name evidence="2" type="ORF">PMAYCL1PPCAC_10245</name>
</gene>
<comment type="caution">
    <text evidence="2">The sequence shown here is derived from an EMBL/GenBank/DDBJ whole genome shotgun (WGS) entry which is preliminary data.</text>
</comment>
<evidence type="ECO:0000313" key="3">
    <source>
        <dbReference type="Proteomes" id="UP001328107"/>
    </source>
</evidence>
<feature type="region of interest" description="Disordered" evidence="1">
    <location>
        <begin position="1"/>
        <end position="169"/>
    </location>
</feature>
<evidence type="ECO:0000313" key="2">
    <source>
        <dbReference type="EMBL" id="GMR40050.1"/>
    </source>
</evidence>
<feature type="non-terminal residue" evidence="2">
    <location>
        <position position="235"/>
    </location>
</feature>
<feature type="compositionally biased region" description="Basic and acidic residues" evidence="1">
    <location>
        <begin position="111"/>
        <end position="137"/>
    </location>
</feature>
<reference evidence="3" key="1">
    <citation type="submission" date="2022-10" db="EMBL/GenBank/DDBJ databases">
        <title>Genome assembly of Pristionchus species.</title>
        <authorList>
            <person name="Yoshida K."/>
            <person name="Sommer R.J."/>
        </authorList>
    </citation>
    <scope>NUCLEOTIDE SEQUENCE [LARGE SCALE GENOMIC DNA]</scope>
    <source>
        <strain evidence="3">RS5460</strain>
    </source>
</reference>
<organism evidence="2 3">
    <name type="scientific">Pristionchus mayeri</name>
    <dbReference type="NCBI Taxonomy" id="1317129"/>
    <lineage>
        <taxon>Eukaryota</taxon>
        <taxon>Metazoa</taxon>
        <taxon>Ecdysozoa</taxon>
        <taxon>Nematoda</taxon>
        <taxon>Chromadorea</taxon>
        <taxon>Rhabditida</taxon>
        <taxon>Rhabditina</taxon>
        <taxon>Diplogasteromorpha</taxon>
        <taxon>Diplogasteroidea</taxon>
        <taxon>Neodiplogasteridae</taxon>
        <taxon>Pristionchus</taxon>
    </lineage>
</organism>
<dbReference type="AlphaFoldDB" id="A0AAN4ZN43"/>
<dbReference type="EMBL" id="BTRK01000003">
    <property type="protein sequence ID" value="GMR40050.1"/>
    <property type="molecule type" value="Genomic_DNA"/>
</dbReference>